<evidence type="ECO:0008006" key="3">
    <source>
        <dbReference type="Google" id="ProtNLM"/>
    </source>
</evidence>
<organism evidence="1 2">
    <name type="scientific">Coniosporium apollinis</name>
    <dbReference type="NCBI Taxonomy" id="61459"/>
    <lineage>
        <taxon>Eukaryota</taxon>
        <taxon>Fungi</taxon>
        <taxon>Dikarya</taxon>
        <taxon>Ascomycota</taxon>
        <taxon>Pezizomycotina</taxon>
        <taxon>Dothideomycetes</taxon>
        <taxon>Dothideomycetes incertae sedis</taxon>
        <taxon>Coniosporium</taxon>
    </lineage>
</organism>
<dbReference type="EMBL" id="JAPDRL010000028">
    <property type="protein sequence ID" value="KAJ9665482.1"/>
    <property type="molecule type" value="Genomic_DNA"/>
</dbReference>
<accession>A0ABQ9NZD4</accession>
<evidence type="ECO:0000313" key="1">
    <source>
        <dbReference type="EMBL" id="KAJ9665482.1"/>
    </source>
</evidence>
<name>A0ABQ9NZD4_9PEZI</name>
<keyword evidence="2" id="KW-1185">Reference proteome</keyword>
<protein>
    <recommendedName>
        <fullName evidence="3">Apple domain-containing protein</fullName>
    </recommendedName>
</protein>
<gene>
    <name evidence="1" type="ORF">H2201_004364</name>
</gene>
<reference evidence="1" key="1">
    <citation type="submission" date="2022-10" db="EMBL/GenBank/DDBJ databases">
        <title>Culturing micro-colonial fungi from biological soil crusts in the Mojave desert and describing Neophaeococcomyces mojavensis, and introducing the new genera and species Taxawa tesnikishii.</title>
        <authorList>
            <person name="Kurbessoian T."/>
            <person name="Stajich J.E."/>
        </authorList>
    </citation>
    <scope>NUCLEOTIDE SEQUENCE</scope>
    <source>
        <strain evidence="1">TK_1</strain>
    </source>
</reference>
<proteinExistence type="predicted"/>
<evidence type="ECO:0000313" key="2">
    <source>
        <dbReference type="Proteomes" id="UP001172684"/>
    </source>
</evidence>
<dbReference type="Proteomes" id="UP001172684">
    <property type="component" value="Unassembled WGS sequence"/>
</dbReference>
<sequence length="194" mass="19833">MVKEKRSEAQVANPVHLPARQVTIQPSAVPTYASACSGAVRYSSACSCWGVPKSTVTAAAPLTTTTVAITETASVTTTATVTATTTLPADCTVQYDDGYTVADERAGLTLRSAAGPAANDQECCAICYNTPGCGLFYTSGTSTCNLLVTDSGNGDIGGGKSNVCPNGEYLHFSNITGLGTGFGYGPCFNYAGRP</sequence>
<comment type="caution">
    <text evidence="1">The sequence shown here is derived from an EMBL/GenBank/DDBJ whole genome shotgun (WGS) entry which is preliminary data.</text>
</comment>